<evidence type="ECO:0000313" key="4">
    <source>
        <dbReference type="Proteomes" id="UP001057221"/>
    </source>
</evidence>
<feature type="region of interest" description="Disordered" evidence="1">
    <location>
        <begin position="43"/>
        <end position="65"/>
    </location>
</feature>
<dbReference type="EMBL" id="ON529855">
    <property type="protein sequence ID" value="USN14762.1"/>
    <property type="molecule type" value="Genomic_DNA"/>
</dbReference>
<accession>A0A9E7MRH7</accession>
<keyword evidence="2" id="KW-0812">Transmembrane</keyword>
<reference evidence="3 4" key="1">
    <citation type="submission" date="2022-05" db="EMBL/GenBank/DDBJ databases">
        <authorList>
            <person name="Friedrich I."/>
            <person name="Poehlein A."/>
            <person name="Schneider D."/>
            <person name="Hertel R."/>
            <person name="Daniel R."/>
        </authorList>
    </citation>
    <scope>NUCLEOTIDE SEQUENCE [LARGE SCALE GENOMIC DNA]</scope>
</reference>
<evidence type="ECO:0000256" key="2">
    <source>
        <dbReference type="SAM" id="Phobius"/>
    </source>
</evidence>
<proteinExistence type="predicted"/>
<name>A0A9E7MRH7_9CAUD</name>
<gene>
    <name evidence="3" type="ORF">DOMOVOI_02880</name>
</gene>
<organism evidence="3 4">
    <name type="scientific">Brevundimonas phage vB_BpoS-Domovoi</name>
    <dbReference type="NCBI Taxonomy" id="2948598"/>
    <lineage>
        <taxon>Viruses</taxon>
        <taxon>Duplodnaviria</taxon>
        <taxon>Heunggongvirae</taxon>
        <taxon>Uroviricota</taxon>
        <taxon>Caudoviricetes</taxon>
        <taxon>Jeanschmidtviridae</taxon>
        <taxon>Marchewkavirus</taxon>
        <taxon>Marchewkavirus domovoi</taxon>
    </lineage>
</organism>
<keyword evidence="4" id="KW-1185">Reference proteome</keyword>
<sequence length="188" mass="21607">MQAQLLGIAVGVAAIFVPLGVIVWRNHKRDAWAAYDSQVEAERREASAEQDLRRSESHRRDQERRKIDERRWDEYEAASDQREAALREQGPPVPWRVVQDQETGQWGLMKAHLHTPYRLRCSDRSPPSLDEIFWGWRLTRAVFNTLEEAQAFAKTAPAIGQQAYLLDAQGEIVKIEPTFAPDDENDDA</sequence>
<evidence type="ECO:0000313" key="3">
    <source>
        <dbReference type="EMBL" id="USN14762.1"/>
    </source>
</evidence>
<keyword evidence="2" id="KW-1133">Transmembrane helix</keyword>
<protein>
    <submittedName>
        <fullName evidence="3">Uncharacterized protein</fullName>
    </submittedName>
</protein>
<dbReference type="Proteomes" id="UP001057221">
    <property type="component" value="Segment"/>
</dbReference>
<feature type="transmembrane region" description="Helical" evidence="2">
    <location>
        <begin position="6"/>
        <end position="24"/>
    </location>
</feature>
<evidence type="ECO:0000256" key="1">
    <source>
        <dbReference type="SAM" id="MobiDB-lite"/>
    </source>
</evidence>
<keyword evidence="2" id="KW-0472">Membrane</keyword>